<dbReference type="PANTHER" id="PTHR30015:SF7">
    <property type="entry name" value="TYPE IV METHYL-DIRECTED RESTRICTION ENZYME ECOKMRR"/>
    <property type="match status" value="1"/>
</dbReference>
<feature type="region of interest" description="Disordered" evidence="1">
    <location>
        <begin position="35"/>
        <end position="60"/>
    </location>
</feature>
<sequence>MSTASRRDECARRPLPRLVVITPSPLVDLRHHARVNQQSKQGASHMGRSSSTKSRRRKNRQPFLEKGLSALGLGVAFLLMSLFLSANPMLSAATRAIQMPAWLAIGIGVLLLGIHFVVKDKGDESKKPLPKVAPLLKSVPSARPTAQYEESAIWRASASSEPADTSKASPTPTEWGPAVFKAIEWRRFEAVCEALFAQAGFEARTQSHGADGGVDVWLYSKHMQGPASVVQCKHWLSKPVGVKEVREFFGVMASHQLKRGTYATTSTFTPDAVDFARQNGIHLLDGKGLLALIGQRTPEQQQALLAVAFEGDYARPTCASCGIKMVERANRQTGSPFWGCTNYPRCKSKIAMSRQAA</sequence>
<evidence type="ECO:0000256" key="1">
    <source>
        <dbReference type="SAM" id="MobiDB-lite"/>
    </source>
</evidence>
<dbReference type="InterPro" id="IPR011856">
    <property type="entry name" value="tRNA_endonuc-like_dom_sf"/>
</dbReference>
<dbReference type="InterPro" id="IPR011335">
    <property type="entry name" value="Restrct_endonuc-II-like"/>
</dbReference>
<keyword evidence="5" id="KW-1185">Reference proteome</keyword>
<dbReference type="SUPFAM" id="SSF52980">
    <property type="entry name" value="Restriction endonuclease-like"/>
    <property type="match status" value="1"/>
</dbReference>
<dbReference type="PANTHER" id="PTHR30015">
    <property type="entry name" value="MRR RESTRICTION SYSTEM PROTEIN"/>
    <property type="match status" value="1"/>
</dbReference>
<feature type="transmembrane region" description="Helical" evidence="2">
    <location>
        <begin position="63"/>
        <end position="84"/>
    </location>
</feature>
<evidence type="ECO:0000256" key="2">
    <source>
        <dbReference type="SAM" id="Phobius"/>
    </source>
</evidence>
<evidence type="ECO:0000313" key="5">
    <source>
        <dbReference type="Proteomes" id="UP001265550"/>
    </source>
</evidence>
<accession>A0ABU1VBF7</accession>
<dbReference type="Gene3D" id="3.40.1350.10">
    <property type="match status" value="1"/>
</dbReference>
<protein>
    <submittedName>
        <fullName evidence="4">Restriction system protein</fullName>
    </submittedName>
</protein>
<reference evidence="4 5" key="1">
    <citation type="submission" date="2023-07" db="EMBL/GenBank/DDBJ databases">
        <title>Sorghum-associated microbial communities from plants grown in Nebraska, USA.</title>
        <authorList>
            <person name="Schachtman D."/>
        </authorList>
    </citation>
    <scope>NUCLEOTIDE SEQUENCE [LARGE SCALE GENOMIC DNA]</scope>
    <source>
        <strain evidence="4 5">BE240</strain>
    </source>
</reference>
<name>A0ABU1VBF7_9BURK</name>
<dbReference type="Proteomes" id="UP001265550">
    <property type="component" value="Unassembled WGS sequence"/>
</dbReference>
<dbReference type="Pfam" id="PF04471">
    <property type="entry name" value="Mrr_cat"/>
    <property type="match status" value="1"/>
</dbReference>
<evidence type="ECO:0000259" key="3">
    <source>
        <dbReference type="Pfam" id="PF04471"/>
    </source>
</evidence>
<feature type="domain" description="Restriction endonuclease type IV Mrr" evidence="3">
    <location>
        <begin position="181"/>
        <end position="293"/>
    </location>
</feature>
<proteinExistence type="predicted"/>
<evidence type="ECO:0000313" key="4">
    <source>
        <dbReference type="EMBL" id="MDR7094655.1"/>
    </source>
</evidence>
<dbReference type="InterPro" id="IPR052906">
    <property type="entry name" value="Type_IV_Methyl-Rstrct_Enzyme"/>
</dbReference>
<keyword evidence="2" id="KW-1133">Transmembrane helix</keyword>
<gene>
    <name evidence="4" type="ORF">J2X09_002398</name>
</gene>
<keyword evidence="2" id="KW-0472">Membrane</keyword>
<dbReference type="EMBL" id="JAVDWE010000006">
    <property type="protein sequence ID" value="MDR7094655.1"/>
    <property type="molecule type" value="Genomic_DNA"/>
</dbReference>
<keyword evidence="2" id="KW-0812">Transmembrane</keyword>
<dbReference type="Gene3D" id="3.30.65.10">
    <property type="entry name" value="Bacterial Topoisomerase I, domain 1"/>
    <property type="match status" value="1"/>
</dbReference>
<dbReference type="RefSeq" id="WP_310308361.1">
    <property type="nucleotide sequence ID" value="NZ_JAVDWE010000006.1"/>
</dbReference>
<organism evidence="4 5">
    <name type="scientific">Hydrogenophaga laconesensis</name>
    <dbReference type="NCBI Taxonomy" id="1805971"/>
    <lineage>
        <taxon>Bacteria</taxon>
        <taxon>Pseudomonadati</taxon>
        <taxon>Pseudomonadota</taxon>
        <taxon>Betaproteobacteria</taxon>
        <taxon>Burkholderiales</taxon>
        <taxon>Comamonadaceae</taxon>
        <taxon>Hydrogenophaga</taxon>
    </lineage>
</organism>
<feature type="transmembrane region" description="Helical" evidence="2">
    <location>
        <begin position="96"/>
        <end position="118"/>
    </location>
</feature>
<dbReference type="InterPro" id="IPR007560">
    <property type="entry name" value="Restrct_endonuc_IV_Mrr"/>
</dbReference>
<comment type="caution">
    <text evidence="4">The sequence shown here is derived from an EMBL/GenBank/DDBJ whole genome shotgun (WGS) entry which is preliminary data.</text>
</comment>